<proteinExistence type="inferred from homology"/>
<dbReference type="Pfam" id="PF17297">
    <property type="entry name" value="PEPCK_N"/>
    <property type="match status" value="1"/>
</dbReference>
<keyword evidence="14" id="KW-0418">Kinase</keyword>
<accession>A0A249MZP8</accession>
<dbReference type="EMBL" id="CP022748">
    <property type="protein sequence ID" value="ASY46776.1"/>
    <property type="molecule type" value="Genomic_DNA"/>
</dbReference>
<dbReference type="InterPro" id="IPR008209">
    <property type="entry name" value="PEP_carboxykinase_GTP"/>
</dbReference>
<dbReference type="GO" id="GO:0005525">
    <property type="term" value="F:GTP binding"/>
    <property type="evidence" value="ECO:0007669"/>
    <property type="project" value="UniProtKB-UniRule"/>
</dbReference>
<keyword evidence="10 11" id="KW-0456">Lyase</keyword>
<evidence type="ECO:0000256" key="7">
    <source>
        <dbReference type="ARBA" id="ARBA00022793"/>
    </source>
</evidence>
<reference evidence="15 17" key="1">
    <citation type="submission" date="2014-12" db="EMBL/GenBank/DDBJ databases">
        <title>Whole genome sequencing of Sphingobium xenophagum OW59.</title>
        <authorList>
            <person name="Ohta Y."/>
            <person name="Nishi S."/>
            <person name="Hatada Y."/>
        </authorList>
    </citation>
    <scope>NUCLEOTIDE SEQUENCE [LARGE SCALE GENOMIC DNA]</scope>
    <source>
        <strain evidence="15 17">OW59</strain>
    </source>
</reference>
<feature type="binding site" evidence="11">
    <location>
        <position position="249"/>
    </location>
    <ligand>
        <name>Mn(2+)</name>
        <dbReference type="ChEBI" id="CHEBI:29035"/>
    </ligand>
</feature>
<geneLocation type="plasmid" evidence="14 16">
    <name>p2</name>
</geneLocation>
<keyword evidence="9 11" id="KW-0464">Manganese</keyword>
<evidence type="ECO:0000256" key="1">
    <source>
        <dbReference type="ARBA" id="ARBA00004742"/>
    </source>
</evidence>
<comment type="subunit">
    <text evidence="3 11">Monomer.</text>
</comment>
<keyword evidence="14" id="KW-0614">Plasmid</keyword>
<comment type="catalytic activity">
    <reaction evidence="11">
        <text>oxaloacetate + GTP = phosphoenolpyruvate + GDP + CO2</text>
        <dbReference type="Rhea" id="RHEA:10388"/>
        <dbReference type="ChEBI" id="CHEBI:16452"/>
        <dbReference type="ChEBI" id="CHEBI:16526"/>
        <dbReference type="ChEBI" id="CHEBI:37565"/>
        <dbReference type="ChEBI" id="CHEBI:58189"/>
        <dbReference type="ChEBI" id="CHEBI:58702"/>
        <dbReference type="EC" id="4.1.1.32"/>
    </reaction>
</comment>
<dbReference type="KEGG" id="shyd:CJD35_19985"/>
<feature type="binding site" evidence="11">
    <location>
        <position position="229"/>
    </location>
    <ligand>
        <name>Mn(2+)</name>
        <dbReference type="ChEBI" id="CHEBI:29035"/>
    </ligand>
</feature>
<dbReference type="Proteomes" id="UP000217141">
    <property type="component" value="Plasmid p2"/>
</dbReference>
<evidence type="ECO:0000256" key="5">
    <source>
        <dbReference type="ARBA" id="ARBA00022723"/>
    </source>
</evidence>
<keyword evidence="17" id="KW-1185">Reference proteome</keyword>
<evidence type="ECO:0000256" key="4">
    <source>
        <dbReference type="ARBA" id="ARBA00022432"/>
    </source>
</evidence>
<comment type="similarity">
    <text evidence="2 11">Belongs to the phosphoenolpyruvate carboxykinase [GTP] family.</text>
</comment>
<evidence type="ECO:0000256" key="11">
    <source>
        <dbReference type="HAMAP-Rule" id="MF_00452"/>
    </source>
</evidence>
<evidence type="ECO:0000259" key="12">
    <source>
        <dbReference type="Pfam" id="PF00821"/>
    </source>
</evidence>
<dbReference type="EMBL" id="BBQY01000005">
    <property type="protein sequence ID" value="GBH30697.1"/>
    <property type="molecule type" value="Genomic_DNA"/>
</dbReference>
<feature type="binding site" evidence="11">
    <location>
        <begin position="272"/>
        <end position="277"/>
    </location>
    <ligand>
        <name>GTP</name>
        <dbReference type="ChEBI" id="CHEBI:37565"/>
    </ligand>
</feature>
<comment type="function">
    <text evidence="11">Catalyzes the conversion of oxaloacetate (OAA) to phosphoenolpyruvate (PEP), the rate-limiting step in the metabolic pathway that produces glucose from lactate and other precursors derived from the citric acid cycle.</text>
</comment>
<accession>A0A401J223</accession>
<dbReference type="STRING" id="1192759.GCA_000277525_03973"/>
<keyword evidence="14" id="KW-0808">Transferase</keyword>
<evidence type="ECO:0000256" key="3">
    <source>
        <dbReference type="ARBA" id="ARBA00011245"/>
    </source>
</evidence>
<feature type="binding site" evidence="11">
    <location>
        <position position="271"/>
    </location>
    <ligand>
        <name>substrate</name>
    </ligand>
</feature>
<evidence type="ECO:0000256" key="6">
    <source>
        <dbReference type="ARBA" id="ARBA00022741"/>
    </source>
</evidence>
<dbReference type="PANTHER" id="PTHR11561">
    <property type="entry name" value="PHOSPHOENOLPYRUVATE CARBOXYKINASE"/>
    <property type="match status" value="1"/>
</dbReference>
<feature type="binding site" evidence="11">
    <location>
        <begin position="515"/>
        <end position="518"/>
    </location>
    <ligand>
        <name>GTP</name>
        <dbReference type="ChEBI" id="CHEBI:37565"/>
    </ligand>
</feature>
<keyword evidence="11" id="KW-0963">Cytoplasm</keyword>
<dbReference type="Gene3D" id="2.170.8.10">
    <property type="entry name" value="Phosphoenolpyruvate Carboxykinase, domain 2"/>
    <property type="match status" value="1"/>
</dbReference>
<dbReference type="GO" id="GO:0033993">
    <property type="term" value="P:response to lipid"/>
    <property type="evidence" value="ECO:0007669"/>
    <property type="project" value="TreeGrafter"/>
</dbReference>
<comment type="cofactor">
    <cofactor evidence="11">
        <name>Mn(2+)</name>
        <dbReference type="ChEBI" id="CHEBI:29035"/>
    </cofactor>
    <text evidence="11">Binds 1 Mn(2+) ion per subunit.</text>
</comment>
<dbReference type="RefSeq" id="WP_011950441.1">
    <property type="nucleotide sequence ID" value="NZ_BBQY01000005.1"/>
</dbReference>
<dbReference type="GO" id="GO:0004613">
    <property type="term" value="F:phosphoenolpyruvate carboxykinase (GTP) activity"/>
    <property type="evidence" value="ECO:0007669"/>
    <property type="project" value="UniProtKB-UniRule"/>
</dbReference>
<dbReference type="GO" id="GO:0071333">
    <property type="term" value="P:cellular response to glucose stimulus"/>
    <property type="evidence" value="ECO:0007669"/>
    <property type="project" value="TreeGrafter"/>
</dbReference>
<dbReference type="PROSITE" id="PS00505">
    <property type="entry name" value="PEPCK_GTP"/>
    <property type="match status" value="1"/>
</dbReference>
<dbReference type="GO" id="GO:0005829">
    <property type="term" value="C:cytosol"/>
    <property type="evidence" value="ECO:0007669"/>
    <property type="project" value="TreeGrafter"/>
</dbReference>
<feature type="domain" description="Phosphoenolpyruvate carboxykinase C-terminal P-loop" evidence="12">
    <location>
        <begin position="245"/>
        <end position="604"/>
    </location>
</feature>
<evidence type="ECO:0000256" key="9">
    <source>
        <dbReference type="ARBA" id="ARBA00023211"/>
    </source>
</evidence>
<dbReference type="InterPro" id="IPR013035">
    <property type="entry name" value="PEP_carboxykinase_C"/>
</dbReference>
<dbReference type="AlphaFoldDB" id="A0A249MZP8"/>
<feature type="binding site" evidence="11">
    <location>
        <position position="419"/>
    </location>
    <ligand>
        <name>GTP</name>
        <dbReference type="ChEBI" id="CHEBI:37565"/>
    </ligand>
</feature>
<dbReference type="GO" id="GO:0030145">
    <property type="term" value="F:manganese ion binding"/>
    <property type="evidence" value="ECO:0007669"/>
    <property type="project" value="UniProtKB-UniRule"/>
</dbReference>
<evidence type="ECO:0000259" key="13">
    <source>
        <dbReference type="Pfam" id="PF17297"/>
    </source>
</evidence>
<dbReference type="UniPathway" id="UPA00138"/>
<dbReference type="SUPFAM" id="SSF53795">
    <property type="entry name" value="PEP carboxykinase-like"/>
    <property type="match status" value="1"/>
</dbReference>
<dbReference type="Proteomes" id="UP000290975">
    <property type="component" value="Unassembled WGS sequence"/>
</dbReference>
<protein>
    <recommendedName>
        <fullName evidence="11">Phosphoenolpyruvate carboxykinase [GTP]</fullName>
        <shortName evidence="11">PEP carboxykinase</shortName>
        <shortName evidence="11">PEPCK</shortName>
        <ecNumber evidence="11">4.1.1.32</ecNumber>
    </recommendedName>
    <alternativeName>
        <fullName evidence="11">GTP-dependent phosphoenolpyruvate carboxykinase</fullName>
        <shortName evidence="11">GTP-PEPCK</shortName>
    </alternativeName>
</protein>
<dbReference type="GO" id="GO:0046327">
    <property type="term" value="P:glycerol biosynthetic process from pyruvate"/>
    <property type="evidence" value="ECO:0007669"/>
    <property type="project" value="TreeGrafter"/>
</dbReference>
<dbReference type="Gene3D" id="3.40.449.10">
    <property type="entry name" value="Phosphoenolpyruvate Carboxykinase, domain 1"/>
    <property type="match status" value="1"/>
</dbReference>
<gene>
    <name evidence="11" type="primary">pckG</name>
    <name evidence="14" type="ORF">CJD35_19985</name>
    <name evidence="15" type="ORF">MBESOW_P1952</name>
</gene>
<dbReference type="PIRSF" id="PIRSF001348">
    <property type="entry name" value="PEP_carboxykinase_GTP"/>
    <property type="match status" value="1"/>
</dbReference>
<feature type="domain" description="Phosphoenolpyruvate carboxykinase GTP-utilising N-terminal" evidence="13">
    <location>
        <begin position="22"/>
        <end position="241"/>
    </location>
</feature>
<feature type="binding site" evidence="11">
    <location>
        <position position="388"/>
    </location>
    <ligand>
        <name>GTP</name>
        <dbReference type="ChEBI" id="CHEBI:37565"/>
    </ligand>
</feature>
<evidence type="ECO:0000313" key="17">
    <source>
        <dbReference type="Proteomes" id="UP000290975"/>
    </source>
</evidence>
<keyword evidence="14" id="KW-0670">Pyruvate</keyword>
<organism evidence="14 16">
    <name type="scientific">Sphingobium xenophagum</name>
    <dbReference type="NCBI Taxonomy" id="121428"/>
    <lineage>
        <taxon>Bacteria</taxon>
        <taxon>Pseudomonadati</taxon>
        <taxon>Pseudomonadota</taxon>
        <taxon>Alphaproteobacteria</taxon>
        <taxon>Sphingomonadales</taxon>
        <taxon>Sphingomonadaceae</taxon>
        <taxon>Sphingobium</taxon>
    </lineage>
</organism>
<evidence type="ECO:0000313" key="15">
    <source>
        <dbReference type="EMBL" id="GBH30697.1"/>
    </source>
</evidence>
<dbReference type="InterPro" id="IPR035077">
    <property type="entry name" value="PEP_carboxykinase_GTP_C"/>
</dbReference>
<feature type="binding site" evidence="11">
    <location>
        <position position="81"/>
    </location>
    <ligand>
        <name>substrate</name>
    </ligand>
</feature>
<dbReference type="NCBIfam" id="NF003253">
    <property type="entry name" value="PRK04210.1"/>
    <property type="match status" value="1"/>
</dbReference>
<dbReference type="GO" id="GO:0006107">
    <property type="term" value="P:oxaloacetate metabolic process"/>
    <property type="evidence" value="ECO:0007669"/>
    <property type="project" value="TreeGrafter"/>
</dbReference>
<keyword evidence="7 11" id="KW-0210">Decarboxylase</keyword>
<dbReference type="HAMAP" id="MF_00452">
    <property type="entry name" value="PEPCK_GTP"/>
    <property type="match status" value="1"/>
</dbReference>
<name>A0A249MZP8_SPHXE</name>
<evidence type="ECO:0000256" key="8">
    <source>
        <dbReference type="ARBA" id="ARBA00023134"/>
    </source>
</evidence>
<feature type="binding site" evidence="11">
    <location>
        <position position="296"/>
    </location>
    <ligand>
        <name>Mn(2+)</name>
        <dbReference type="ChEBI" id="CHEBI:29035"/>
    </ligand>
</feature>
<dbReference type="GO" id="GO:0019543">
    <property type="term" value="P:propionate catabolic process"/>
    <property type="evidence" value="ECO:0007669"/>
    <property type="project" value="TreeGrafter"/>
</dbReference>
<reference evidence="14 16" key="2">
    <citation type="submission" date="2017-08" db="EMBL/GenBank/DDBJ databases">
        <title>Whole Genome Sequence of Sphingobium hydrophobicum C1: Insights into Adaption to the Electronic-waste Contaminated Sediment.</title>
        <authorList>
            <person name="Song D."/>
            <person name="Chen X."/>
            <person name="Xu M."/>
        </authorList>
    </citation>
    <scope>NUCLEOTIDE SEQUENCE [LARGE SCALE GENOMIC DNA]</scope>
    <source>
        <strain evidence="14 16">C1</strain>
        <plasmid evidence="14 16">p2</plasmid>
    </source>
</reference>
<evidence type="ECO:0000313" key="16">
    <source>
        <dbReference type="Proteomes" id="UP000217141"/>
    </source>
</evidence>
<dbReference type="GO" id="GO:0016301">
    <property type="term" value="F:kinase activity"/>
    <property type="evidence" value="ECO:0007669"/>
    <property type="project" value="UniProtKB-KW"/>
</dbReference>
<keyword evidence="4 11" id="KW-0312">Gluconeogenesis</keyword>
<dbReference type="PANTHER" id="PTHR11561:SF0">
    <property type="entry name" value="PHOSPHOENOLPYRUVATE CARBOXYKINASE [GTP]-RELATED"/>
    <property type="match status" value="1"/>
</dbReference>
<feature type="binding site" evidence="11">
    <location>
        <begin position="220"/>
        <end position="222"/>
    </location>
    <ligand>
        <name>substrate</name>
    </ligand>
</feature>
<dbReference type="InterPro" id="IPR008210">
    <property type="entry name" value="PEP_carboxykinase_N"/>
</dbReference>
<dbReference type="FunFam" id="3.40.449.10:FF:000005">
    <property type="entry name" value="Phosphoenolpyruvate carboxykinase [GTP]"/>
    <property type="match status" value="1"/>
</dbReference>
<dbReference type="GO" id="GO:0042594">
    <property type="term" value="P:response to starvation"/>
    <property type="evidence" value="ECO:0007669"/>
    <property type="project" value="TreeGrafter"/>
</dbReference>
<comment type="subcellular location">
    <subcellularLocation>
        <location evidence="11">Cytoplasm</location>
    </subcellularLocation>
</comment>
<evidence type="ECO:0000256" key="10">
    <source>
        <dbReference type="ARBA" id="ARBA00023239"/>
    </source>
</evidence>
<dbReference type="EC" id="4.1.1.32" evidence="11"/>
<keyword evidence="5 11" id="KW-0479">Metal-binding</keyword>
<dbReference type="Pfam" id="PF00821">
    <property type="entry name" value="PEPCK_GTP"/>
    <property type="match status" value="1"/>
</dbReference>
<dbReference type="Gene3D" id="3.90.228.20">
    <property type="match status" value="1"/>
</dbReference>
<feature type="binding site" evidence="11">
    <location>
        <begin position="386"/>
        <end position="388"/>
    </location>
    <ligand>
        <name>substrate</name>
    </ligand>
</feature>
<dbReference type="InterPro" id="IPR035078">
    <property type="entry name" value="PEP_carboxykinase_GTP_N"/>
</dbReference>
<feature type="active site" evidence="11">
    <location>
        <position position="273"/>
    </location>
</feature>
<evidence type="ECO:0000256" key="2">
    <source>
        <dbReference type="ARBA" id="ARBA00005796"/>
    </source>
</evidence>
<comment type="pathway">
    <text evidence="1 11">Carbohydrate biosynthesis; gluconeogenesis.</text>
</comment>
<dbReference type="GO" id="GO:0006094">
    <property type="term" value="P:gluconeogenesis"/>
    <property type="evidence" value="ECO:0007669"/>
    <property type="project" value="UniProtKB-UniRule"/>
</dbReference>
<sequence length="606" mass="65717">MSDALIAETLAAPTRHRRLAAWVDEIAALTKPDRVHWCDGSEAEWDALTAQLVAAGTLRRLDPAKRPNSFWAASDPRDVARVESRTFICAEDEADAGPTNNWRAPHEMRDTLHGLFDGCMRGRTMYVVPFSMGPIGSPISALGVEITDSTYVVLSMRVMTRMGAPALAALGDDGEFVPAVHSVGAPLAPGQADVAWPCNETKYIVHFPETREIWSYGSGYGGNALLGKKCYALRIASVMARDDGWLAEHMLILKLTSPEGGVHYVAAAFPSACGKTNLAMLQPTIPGWKAETIGDDIAWMRFGDDGRLYAINPEAGFFGVAPGTSATTNANALASLNANTIFTNTALTADGDVWWEGLTKEPPDGLTDWRGQAWSPDLGTPAAHPNARFACPAGQCPAIAPEWEDPKGVPISAILFGGRRATTAPLVTEAFDWQHGVFLASNVASEGTAAAETKIGDVRRDPFAMLPFCGYNMGDYFAHWLKLGAEAADPAKLPRIFYVNWFRKDAHGRFLWPGFGDNARVLKWIADRLDGCVEAEDKAIGRLPNRHDLDLQGLDLSDDAVTALLAVDDDEWRAEAERIRRDYARFGDRLPAALTAELGALEARLA</sequence>
<keyword evidence="6 11" id="KW-0547">Nucleotide-binding</keyword>
<dbReference type="SUPFAM" id="SSF68923">
    <property type="entry name" value="PEP carboxykinase N-terminal domain"/>
    <property type="match status" value="1"/>
</dbReference>
<evidence type="ECO:0000313" key="14">
    <source>
        <dbReference type="EMBL" id="ASY46776.1"/>
    </source>
</evidence>
<keyword evidence="8 11" id="KW-0342">GTP-binding</keyword>
<dbReference type="CDD" id="cd00819">
    <property type="entry name" value="PEPCK_GTP"/>
    <property type="match status" value="1"/>
</dbReference>
<dbReference type="InterPro" id="IPR018091">
    <property type="entry name" value="PEP_carboxykin_GTP_CS"/>
</dbReference>